<evidence type="ECO:0000313" key="4">
    <source>
        <dbReference type="Proteomes" id="UP000319931"/>
    </source>
</evidence>
<reference evidence="3 4" key="1">
    <citation type="journal article" date="2019" name="Environ. Microbiol.">
        <title>Species interactions and distinct microbial communities in high Arctic permafrost affected cryosols are associated with the CH4 and CO2 gas fluxes.</title>
        <authorList>
            <person name="Altshuler I."/>
            <person name="Hamel J."/>
            <person name="Turney S."/>
            <person name="Magnuson E."/>
            <person name="Levesque R."/>
            <person name="Greer C."/>
            <person name="Whyte L.G."/>
        </authorList>
    </citation>
    <scope>NUCLEOTIDE SEQUENCE [LARGE SCALE GENOMIC DNA]</scope>
    <source>
        <strain evidence="3 4">E6.1</strain>
    </source>
</reference>
<dbReference type="PANTHER" id="PTHR12521:SF0">
    <property type="entry name" value="ADP-RIBOSE GLYCOHYDROLASE OARD1"/>
    <property type="match status" value="1"/>
</dbReference>
<dbReference type="InterPro" id="IPR002589">
    <property type="entry name" value="Macro_dom"/>
</dbReference>
<sequence>MIKYTEGNLLNAEAEALVNTVNTVGVMGKGIALMFKEAFPANLKAYEEACKAGAVKVGHMFVSERRELMGPKWIINFPTKKHWRNPSKLEWIEEGLEDLKLVIREHNIRSIALPPLGSGNGGLDWPVVRARIERALGELQGVEILVFEPTGTYQNVSKRVGVEKLTPARAVVADLVRRYAVLGFECTLLEIQKLAYFAERSIARLGVDNQLDLRFEANRFGPFAPRLVHLLNALDGSYLHSDKRIADAGPMDVIWFDDGKKDRVAAYLGSEGKTFLAALEATSELIDGFETPLGMELLATVDWLIEHGDTPTLAGIQQGLRNWKGGEDAARRKLRLFDDRMIEIALARLTRWRVPASAAAVGA</sequence>
<dbReference type="RefSeq" id="WP_140850485.1">
    <property type="nucleotide sequence ID" value="NZ_RCZC01000003.1"/>
</dbReference>
<evidence type="ECO:0000259" key="2">
    <source>
        <dbReference type="PROSITE" id="PS51154"/>
    </source>
</evidence>
<comment type="catalytic activity">
    <reaction evidence="1">
        <text>an N-(ADP-alpha-D-ribosyl)-thymidine in DNA + H2O = a thymidine in DNA + ADP-D-ribose</text>
        <dbReference type="Rhea" id="RHEA:71655"/>
        <dbReference type="Rhea" id="RHEA-COMP:13556"/>
        <dbReference type="Rhea" id="RHEA-COMP:18051"/>
        <dbReference type="ChEBI" id="CHEBI:15377"/>
        <dbReference type="ChEBI" id="CHEBI:57967"/>
        <dbReference type="ChEBI" id="CHEBI:137386"/>
        <dbReference type="ChEBI" id="CHEBI:191199"/>
    </reaction>
    <physiologicalReaction direction="left-to-right" evidence="1">
        <dbReference type="Rhea" id="RHEA:71656"/>
    </physiologicalReaction>
</comment>
<evidence type="ECO:0000313" key="3">
    <source>
        <dbReference type="EMBL" id="TPG52568.1"/>
    </source>
</evidence>
<dbReference type="GO" id="GO:0140291">
    <property type="term" value="P:peptidyl-glutamate ADP-deribosylation"/>
    <property type="evidence" value="ECO:0007669"/>
    <property type="project" value="TreeGrafter"/>
</dbReference>
<organism evidence="3 4">
    <name type="scientific">Sphingomonas glacialis</name>
    <dbReference type="NCBI Taxonomy" id="658225"/>
    <lineage>
        <taxon>Bacteria</taxon>
        <taxon>Pseudomonadati</taxon>
        <taxon>Pseudomonadota</taxon>
        <taxon>Alphaproteobacteria</taxon>
        <taxon>Sphingomonadales</taxon>
        <taxon>Sphingomonadaceae</taxon>
        <taxon>Sphingomonas</taxon>
    </lineage>
</organism>
<dbReference type="EMBL" id="RCZC01000003">
    <property type="protein sequence ID" value="TPG52568.1"/>
    <property type="molecule type" value="Genomic_DNA"/>
</dbReference>
<dbReference type="Pfam" id="PF01661">
    <property type="entry name" value="Macro"/>
    <property type="match status" value="1"/>
</dbReference>
<accession>A0A502FSR4</accession>
<dbReference type="PANTHER" id="PTHR12521">
    <property type="entry name" value="PROTEIN C6ORF130"/>
    <property type="match status" value="1"/>
</dbReference>
<proteinExistence type="predicted"/>
<evidence type="ECO:0000256" key="1">
    <source>
        <dbReference type="ARBA" id="ARBA00035885"/>
    </source>
</evidence>
<protein>
    <submittedName>
        <fullName evidence="3">Appr-1-p processing protein</fullName>
    </submittedName>
</protein>
<dbReference type="InterPro" id="IPR050892">
    <property type="entry name" value="ADP-ribose_metab_enzymes"/>
</dbReference>
<dbReference type="Gene3D" id="3.40.220.10">
    <property type="entry name" value="Leucine Aminopeptidase, subunit E, domain 1"/>
    <property type="match status" value="1"/>
</dbReference>
<dbReference type="SUPFAM" id="SSF52949">
    <property type="entry name" value="Macro domain-like"/>
    <property type="match status" value="1"/>
</dbReference>
<dbReference type="SMART" id="SM00506">
    <property type="entry name" value="A1pp"/>
    <property type="match status" value="1"/>
</dbReference>
<feature type="domain" description="Macro" evidence="2">
    <location>
        <begin position="1"/>
        <end position="155"/>
    </location>
</feature>
<gene>
    <name evidence="3" type="ORF">EAH76_11760</name>
</gene>
<dbReference type="AlphaFoldDB" id="A0A502FSR4"/>
<keyword evidence="4" id="KW-1185">Reference proteome</keyword>
<dbReference type="OrthoDB" id="9780211at2"/>
<dbReference type="Proteomes" id="UP000319931">
    <property type="component" value="Unassembled WGS sequence"/>
</dbReference>
<name>A0A502FSR4_9SPHN</name>
<dbReference type="CDD" id="cd02901">
    <property type="entry name" value="Macro_Poa1p-like"/>
    <property type="match status" value="1"/>
</dbReference>
<comment type="caution">
    <text evidence="3">The sequence shown here is derived from an EMBL/GenBank/DDBJ whole genome shotgun (WGS) entry which is preliminary data.</text>
</comment>
<dbReference type="PROSITE" id="PS51154">
    <property type="entry name" value="MACRO"/>
    <property type="match status" value="1"/>
</dbReference>
<dbReference type="InterPro" id="IPR043472">
    <property type="entry name" value="Macro_dom-like"/>
</dbReference>